<evidence type="ECO:0000313" key="3">
    <source>
        <dbReference type="Proteomes" id="UP001500454"/>
    </source>
</evidence>
<name>A0ABP8J2M9_9BACT</name>
<evidence type="ECO:0000313" key="2">
    <source>
        <dbReference type="EMBL" id="GAA4383513.1"/>
    </source>
</evidence>
<protein>
    <submittedName>
        <fullName evidence="2">Esterase-like activity of phytase family protein</fullName>
    </submittedName>
</protein>
<dbReference type="PANTHER" id="PTHR37957">
    <property type="entry name" value="BLR7070 PROTEIN"/>
    <property type="match status" value="1"/>
</dbReference>
<sequence>MTVFIRHNKRNIPVTPTGASFPFFTPPLILLLMYKFTVPAAALLTCVALVAACDDKDPVTPETGPPTKVSSLRFIGQQTIPFSQGYGNTTLGGFSGIDYRADNNTYYLMSDDPANLQPVRYYTATMAFDQSNFTGVTITGVTTLKRPDGTNFPNAAADRYNVIDPEGIRYDPATSRLIWSSEGARNVAVTPNVLINPFLREANLDGTHVNEYLLPPLFRVQATDNGTRSNGSFEGLSITPNGRFLFTAQEEPIYEDGPRADVGVANSPIRLVKYDKATRQPVAQYAYKLDAVHLAPNPSNQFRLNGVVEVLALSDTKLLAMERSFAVGATPDYAVKIYEIDLAGATDVANLNALQGATYTAVTKRLVLDVATTGVPRIDNLEGMTFGPKLANGRYSLVLVSDDNFSNAQTTQFLVFEVIP</sequence>
<comment type="caution">
    <text evidence="2">The sequence shown here is derived from an EMBL/GenBank/DDBJ whole genome shotgun (WGS) entry which is preliminary data.</text>
</comment>
<keyword evidence="3" id="KW-1185">Reference proteome</keyword>
<dbReference type="EMBL" id="BAABHA010000007">
    <property type="protein sequence ID" value="GAA4383513.1"/>
    <property type="molecule type" value="Genomic_DNA"/>
</dbReference>
<proteinExistence type="predicted"/>
<reference evidence="3" key="1">
    <citation type="journal article" date="2019" name="Int. J. Syst. Evol. Microbiol.">
        <title>The Global Catalogue of Microorganisms (GCM) 10K type strain sequencing project: providing services to taxonomists for standard genome sequencing and annotation.</title>
        <authorList>
            <consortium name="The Broad Institute Genomics Platform"/>
            <consortium name="The Broad Institute Genome Sequencing Center for Infectious Disease"/>
            <person name="Wu L."/>
            <person name="Ma J."/>
        </authorList>
    </citation>
    <scope>NUCLEOTIDE SEQUENCE [LARGE SCALE GENOMIC DNA]</scope>
    <source>
        <strain evidence="3">JCM 17924</strain>
    </source>
</reference>
<organism evidence="2 3">
    <name type="scientific">Hymenobacter koreensis</name>
    <dbReference type="NCBI Taxonomy" id="1084523"/>
    <lineage>
        <taxon>Bacteria</taxon>
        <taxon>Pseudomonadati</taxon>
        <taxon>Bacteroidota</taxon>
        <taxon>Cytophagia</taxon>
        <taxon>Cytophagales</taxon>
        <taxon>Hymenobacteraceae</taxon>
        <taxon>Hymenobacter</taxon>
    </lineage>
</organism>
<evidence type="ECO:0000259" key="1">
    <source>
        <dbReference type="Pfam" id="PF13449"/>
    </source>
</evidence>
<dbReference type="Pfam" id="PF13449">
    <property type="entry name" value="Phytase-like"/>
    <property type="match status" value="1"/>
</dbReference>
<dbReference type="PANTHER" id="PTHR37957:SF1">
    <property type="entry name" value="PHYTASE-LIKE DOMAIN-CONTAINING PROTEIN"/>
    <property type="match status" value="1"/>
</dbReference>
<dbReference type="InterPro" id="IPR027372">
    <property type="entry name" value="Phytase-like_dom"/>
</dbReference>
<accession>A0ABP8J2M9</accession>
<dbReference type="Proteomes" id="UP001500454">
    <property type="component" value="Unassembled WGS sequence"/>
</dbReference>
<gene>
    <name evidence="2" type="ORF">GCM10023186_24720</name>
</gene>
<feature type="domain" description="Phytase-like" evidence="1">
    <location>
        <begin position="89"/>
        <end position="405"/>
    </location>
</feature>
<dbReference type="SUPFAM" id="SSF75011">
    <property type="entry name" value="3-carboxy-cis,cis-mucoante lactonizing enzyme"/>
    <property type="match status" value="1"/>
</dbReference>